<evidence type="ECO:0000313" key="4">
    <source>
        <dbReference type="Proteomes" id="UP000502508"/>
    </source>
</evidence>
<proteinExistence type="predicted"/>
<feature type="domain" description="Histidine kinase/HSP90-like ATPase" evidence="2">
    <location>
        <begin position="47"/>
        <end position="143"/>
    </location>
</feature>
<reference evidence="3 4" key="1">
    <citation type="submission" date="2020-03" db="EMBL/GenBank/DDBJ databases">
        <title>Whole genome shotgun sequence of Phytohabitans flavus NBRC 107702.</title>
        <authorList>
            <person name="Komaki H."/>
            <person name="Tamura T."/>
        </authorList>
    </citation>
    <scope>NUCLEOTIDE SEQUENCE [LARGE SCALE GENOMIC DNA]</scope>
    <source>
        <strain evidence="3 4">NBRC 107702</strain>
    </source>
</reference>
<keyword evidence="1" id="KW-0808">Transferase</keyword>
<dbReference type="KEGG" id="pfla:Pflav_038480"/>
<keyword evidence="1" id="KW-0418">Kinase</keyword>
<dbReference type="Pfam" id="PF13581">
    <property type="entry name" value="HATPase_c_2"/>
    <property type="match status" value="1"/>
</dbReference>
<keyword evidence="1" id="KW-0723">Serine/threonine-protein kinase</keyword>
<dbReference type="Gene3D" id="3.30.565.10">
    <property type="entry name" value="Histidine kinase-like ATPase, C-terminal domain"/>
    <property type="match status" value="1"/>
</dbReference>
<dbReference type="InterPro" id="IPR003594">
    <property type="entry name" value="HATPase_dom"/>
</dbReference>
<sequence>MVGRWPDGHLAPQVRPLLLHVPIATGRLPAIRLQVEIIARDCGLSAERASDWVTAVNELLANAVRHGGGSGELRIWRNGDLFCEVRDAGPGFAPTPYLDRPDRPVPSSDGGMGLWIARQLSDGMEIDSGPSGTVVRISARMDGVA</sequence>
<dbReference type="SUPFAM" id="SSF55874">
    <property type="entry name" value="ATPase domain of HSP90 chaperone/DNA topoisomerase II/histidine kinase"/>
    <property type="match status" value="1"/>
</dbReference>
<reference evidence="3 4" key="2">
    <citation type="submission" date="2020-03" db="EMBL/GenBank/DDBJ databases">
        <authorList>
            <person name="Ichikawa N."/>
            <person name="Kimura A."/>
            <person name="Kitahashi Y."/>
            <person name="Uohara A."/>
        </authorList>
    </citation>
    <scope>NUCLEOTIDE SEQUENCE [LARGE SCALE GENOMIC DNA]</scope>
    <source>
        <strain evidence="3 4">NBRC 107702</strain>
    </source>
</reference>
<accession>A0A6F8XUM1</accession>
<evidence type="ECO:0000313" key="3">
    <source>
        <dbReference type="EMBL" id="BCB77438.1"/>
    </source>
</evidence>
<evidence type="ECO:0000259" key="2">
    <source>
        <dbReference type="SMART" id="SM00387"/>
    </source>
</evidence>
<dbReference type="PANTHER" id="PTHR35526:SF3">
    <property type="entry name" value="ANTI-SIGMA-F FACTOR RSBW"/>
    <property type="match status" value="1"/>
</dbReference>
<organism evidence="3 4">
    <name type="scientific">Phytohabitans flavus</name>
    <dbReference type="NCBI Taxonomy" id="1076124"/>
    <lineage>
        <taxon>Bacteria</taxon>
        <taxon>Bacillati</taxon>
        <taxon>Actinomycetota</taxon>
        <taxon>Actinomycetes</taxon>
        <taxon>Micromonosporales</taxon>
        <taxon>Micromonosporaceae</taxon>
    </lineage>
</organism>
<dbReference type="CDD" id="cd16936">
    <property type="entry name" value="HATPase_RsbW-like"/>
    <property type="match status" value="1"/>
</dbReference>
<dbReference type="GO" id="GO:0004674">
    <property type="term" value="F:protein serine/threonine kinase activity"/>
    <property type="evidence" value="ECO:0007669"/>
    <property type="project" value="UniProtKB-KW"/>
</dbReference>
<dbReference type="EMBL" id="AP022870">
    <property type="protein sequence ID" value="BCB77438.1"/>
    <property type="molecule type" value="Genomic_DNA"/>
</dbReference>
<gene>
    <name evidence="3" type="ORF">Pflav_038480</name>
</gene>
<dbReference type="SMART" id="SM00387">
    <property type="entry name" value="HATPase_c"/>
    <property type="match status" value="1"/>
</dbReference>
<dbReference type="PANTHER" id="PTHR35526">
    <property type="entry name" value="ANTI-SIGMA-F FACTOR RSBW-RELATED"/>
    <property type="match status" value="1"/>
</dbReference>
<dbReference type="InterPro" id="IPR036890">
    <property type="entry name" value="HATPase_C_sf"/>
</dbReference>
<name>A0A6F8XUM1_9ACTN</name>
<evidence type="ECO:0000256" key="1">
    <source>
        <dbReference type="ARBA" id="ARBA00022527"/>
    </source>
</evidence>
<dbReference type="Proteomes" id="UP000502508">
    <property type="component" value="Chromosome"/>
</dbReference>
<dbReference type="AlphaFoldDB" id="A0A6F8XUM1"/>
<dbReference type="RefSeq" id="WP_173037215.1">
    <property type="nucleotide sequence ID" value="NZ_AP022870.1"/>
</dbReference>
<dbReference type="InterPro" id="IPR050267">
    <property type="entry name" value="Anti-sigma-factor_SerPK"/>
</dbReference>
<keyword evidence="4" id="KW-1185">Reference proteome</keyword>
<protein>
    <recommendedName>
        <fullName evidence="2">Histidine kinase/HSP90-like ATPase domain-containing protein</fullName>
    </recommendedName>
</protein>